<keyword evidence="7" id="KW-0175">Coiled coil</keyword>
<accession>A0A9D3RRP8</accession>
<dbReference type="PANTHER" id="PTHR21603">
    <property type="entry name" value="ANTIGEN KI-67-LIKE PROTEIN"/>
    <property type="match status" value="1"/>
</dbReference>
<feature type="region of interest" description="Disordered" evidence="8">
    <location>
        <begin position="1"/>
        <end position="32"/>
    </location>
</feature>
<keyword evidence="5" id="KW-0539">Nucleus</keyword>
<proteinExistence type="predicted"/>
<organism evidence="10 11">
    <name type="scientific">Anguilla anguilla</name>
    <name type="common">European freshwater eel</name>
    <name type="synonym">Muraena anguilla</name>
    <dbReference type="NCBI Taxonomy" id="7936"/>
    <lineage>
        <taxon>Eukaryota</taxon>
        <taxon>Metazoa</taxon>
        <taxon>Chordata</taxon>
        <taxon>Craniata</taxon>
        <taxon>Vertebrata</taxon>
        <taxon>Euteleostomi</taxon>
        <taxon>Actinopterygii</taxon>
        <taxon>Neopterygii</taxon>
        <taxon>Teleostei</taxon>
        <taxon>Anguilliformes</taxon>
        <taxon>Anguillidae</taxon>
        <taxon>Anguilla</taxon>
    </lineage>
</organism>
<evidence type="ECO:0000256" key="5">
    <source>
        <dbReference type="ARBA" id="ARBA00023242"/>
    </source>
</evidence>
<feature type="coiled-coil region" evidence="7">
    <location>
        <begin position="226"/>
        <end position="253"/>
    </location>
</feature>
<evidence type="ECO:0000259" key="9">
    <source>
        <dbReference type="Pfam" id="PF15276"/>
    </source>
</evidence>
<reference evidence="10" key="1">
    <citation type="submission" date="2021-01" db="EMBL/GenBank/DDBJ databases">
        <title>A chromosome-scale assembly of European eel, Anguilla anguilla.</title>
        <authorList>
            <person name="Henkel C."/>
            <person name="Jong-Raadsen S.A."/>
            <person name="Dufour S."/>
            <person name="Weltzien F.-A."/>
            <person name="Palstra A.P."/>
            <person name="Pelster B."/>
            <person name="Spaink H.P."/>
            <person name="Van Den Thillart G.E."/>
            <person name="Jansen H."/>
            <person name="Zahm M."/>
            <person name="Klopp C."/>
            <person name="Cedric C."/>
            <person name="Louis A."/>
            <person name="Berthelot C."/>
            <person name="Parey E."/>
            <person name="Roest Crollius H."/>
            <person name="Montfort J."/>
            <person name="Robinson-Rechavi M."/>
            <person name="Bucao C."/>
            <person name="Bouchez O."/>
            <person name="Gislard M."/>
            <person name="Lluch J."/>
            <person name="Milhes M."/>
            <person name="Lampietro C."/>
            <person name="Lopez Roques C."/>
            <person name="Donnadieu C."/>
            <person name="Braasch I."/>
            <person name="Desvignes T."/>
            <person name="Postlethwait J."/>
            <person name="Bobe J."/>
            <person name="Guiguen Y."/>
            <person name="Dirks R."/>
        </authorList>
    </citation>
    <scope>NUCLEOTIDE SEQUENCE</scope>
    <source>
        <strain evidence="10">Tag_6206</strain>
        <tissue evidence="10">Liver</tissue>
    </source>
</reference>
<feature type="domain" description="PP1-binding" evidence="9">
    <location>
        <begin position="403"/>
        <end position="464"/>
    </location>
</feature>
<feature type="region of interest" description="Disordered" evidence="8">
    <location>
        <begin position="53"/>
        <end position="117"/>
    </location>
</feature>
<dbReference type="PANTHER" id="PTHR21603:SF16">
    <property type="entry name" value="CELL DIVISION CYCLE-ASSOCIATED PROTEIN 2"/>
    <property type="match status" value="1"/>
</dbReference>
<feature type="compositionally biased region" description="Basic and acidic residues" evidence="8">
    <location>
        <begin position="9"/>
        <end position="19"/>
    </location>
</feature>
<dbReference type="Proteomes" id="UP001044222">
    <property type="component" value="Chromosome 10"/>
</dbReference>
<dbReference type="EMBL" id="JAFIRN010000010">
    <property type="protein sequence ID" value="KAG5840463.1"/>
    <property type="molecule type" value="Genomic_DNA"/>
</dbReference>
<feature type="compositionally biased region" description="Polar residues" evidence="8">
    <location>
        <begin position="85"/>
        <end position="110"/>
    </location>
</feature>
<feature type="region of interest" description="Disordered" evidence="8">
    <location>
        <begin position="336"/>
        <end position="507"/>
    </location>
</feature>
<dbReference type="GO" id="GO:0007088">
    <property type="term" value="P:regulation of mitotic nuclear division"/>
    <property type="evidence" value="ECO:0007669"/>
    <property type="project" value="TreeGrafter"/>
</dbReference>
<evidence type="ECO:0000313" key="11">
    <source>
        <dbReference type="Proteomes" id="UP001044222"/>
    </source>
</evidence>
<dbReference type="InterPro" id="IPR029334">
    <property type="entry name" value="PP1-bd"/>
</dbReference>
<name>A0A9D3RRP8_ANGAN</name>
<sequence>MASTEPNVDIDKEEPKWNAEDCDGPAFGSPPAPLCNKPLDFSQVTPSQLGISTQSFVPSSLGKDKSRLTQLKARRRSTVGARGSPETNSLIRYIAQQRQKTPPSTPQPVQASPLLSRGFSSLKQKMASFQNLLEVEENQGPAEEREADGRTSVGGKENRGPQGGPRPAAPPSSKKRRMSPFREIVMETREATPSADILSPLFAPGCPEQVEARQACSVQEELGQVCSEQTEELQVELRQVEELQVELQVELRQVCSEQVEELQVELRQVCSEQVEELQVEQLQVELRQVCSEQVEELQVELRQVCSEEPRYTELTSCEMEEAVCCSPRQSPVPWSWDHDDAPFTPTHSPPTEARRTPLTEPLSPCMLLNLGPADTGSNESPFPLTAHPTEEGPDCAANSARPKKKRVHFGVPLSPEFFDKRLPPSTPLQKGGTPAHPSASGGLRAPPLLKTPQKSALSLPQPDFGSPSLSGPSSPPPSDRHGDEEEQGQINGAERRPSRLRPGASTASAGGVLLLSQDRAAAEKRSARVILRRGRRNVISVSLFHGAERCRTACVVSGFGGVARVSRRVARRAQCRSARPLAGGPLGA</sequence>
<dbReference type="AlphaFoldDB" id="A0A9D3RRP8"/>
<evidence type="ECO:0000313" key="10">
    <source>
        <dbReference type="EMBL" id="KAG5840463.1"/>
    </source>
</evidence>
<evidence type="ECO:0000256" key="6">
    <source>
        <dbReference type="ARBA" id="ARBA00023306"/>
    </source>
</evidence>
<dbReference type="GO" id="GO:0005694">
    <property type="term" value="C:chromosome"/>
    <property type="evidence" value="ECO:0007669"/>
    <property type="project" value="TreeGrafter"/>
</dbReference>
<evidence type="ECO:0000256" key="2">
    <source>
        <dbReference type="ARBA" id="ARBA00022499"/>
    </source>
</evidence>
<gene>
    <name evidence="10" type="ORF">ANANG_G00189080</name>
</gene>
<comment type="caution">
    <text evidence="10">The sequence shown here is derived from an EMBL/GenBank/DDBJ whole genome shotgun (WGS) entry which is preliminary data.</text>
</comment>
<evidence type="ECO:0000256" key="8">
    <source>
        <dbReference type="SAM" id="MobiDB-lite"/>
    </source>
</evidence>
<keyword evidence="4" id="KW-0832">Ubl conjugation</keyword>
<keyword evidence="6" id="KW-0131">Cell cycle</keyword>
<dbReference type="GO" id="GO:0051983">
    <property type="term" value="P:regulation of chromosome segregation"/>
    <property type="evidence" value="ECO:0007669"/>
    <property type="project" value="TreeGrafter"/>
</dbReference>
<evidence type="ECO:0000256" key="4">
    <source>
        <dbReference type="ARBA" id="ARBA00022843"/>
    </source>
</evidence>
<keyword evidence="3" id="KW-0597">Phosphoprotein</keyword>
<dbReference type="Pfam" id="PF15276">
    <property type="entry name" value="PP1_bind"/>
    <property type="match status" value="1"/>
</dbReference>
<keyword evidence="11" id="KW-1185">Reference proteome</keyword>
<evidence type="ECO:0000256" key="1">
    <source>
        <dbReference type="ARBA" id="ARBA00004123"/>
    </source>
</evidence>
<evidence type="ECO:0000256" key="7">
    <source>
        <dbReference type="SAM" id="Coils"/>
    </source>
</evidence>
<feature type="region of interest" description="Disordered" evidence="8">
    <location>
        <begin position="130"/>
        <end position="178"/>
    </location>
</feature>
<protein>
    <recommendedName>
        <fullName evidence="9">PP1-binding domain-containing protein</fullName>
    </recommendedName>
</protein>
<evidence type="ECO:0000256" key="3">
    <source>
        <dbReference type="ARBA" id="ARBA00022553"/>
    </source>
</evidence>
<keyword evidence="2" id="KW-1017">Isopeptide bond</keyword>
<comment type="subcellular location">
    <subcellularLocation>
        <location evidence="1">Nucleus</location>
    </subcellularLocation>
</comment>
<dbReference type="GO" id="GO:0005634">
    <property type="term" value="C:nucleus"/>
    <property type="evidence" value="ECO:0007669"/>
    <property type="project" value="UniProtKB-SubCell"/>
</dbReference>